<accession>A0A1G5GSR2</accession>
<dbReference type="NCBIfam" id="TIGR01987">
    <property type="entry name" value="HI0074"/>
    <property type="match status" value="1"/>
</dbReference>
<dbReference type="AlphaFoldDB" id="A0A1G5GSR2"/>
<dbReference type="EMBL" id="FMUX01000011">
    <property type="protein sequence ID" value="SCY54583.1"/>
    <property type="molecule type" value="Genomic_DNA"/>
</dbReference>
<keyword evidence="1" id="KW-0808">Transferase</keyword>
<sequence length="140" mass="16192">MPLELSRLKKATTSLELLLSRVQNSDLMGSLDEVTRYGLRAGVILNFEFTYELCWKSLKRRLEENIGSTYVDGVTRRELFRYGAENRLIDDVDLWMDFHRSRNMTSHTYDVSVADDVFESAALFSKEAVRFLAALEARND</sequence>
<organism evidence="1 2">
    <name type="scientific">Desulfoluna spongiiphila</name>
    <dbReference type="NCBI Taxonomy" id="419481"/>
    <lineage>
        <taxon>Bacteria</taxon>
        <taxon>Pseudomonadati</taxon>
        <taxon>Thermodesulfobacteriota</taxon>
        <taxon>Desulfobacteria</taxon>
        <taxon>Desulfobacterales</taxon>
        <taxon>Desulfolunaceae</taxon>
        <taxon>Desulfoluna</taxon>
    </lineage>
</organism>
<dbReference type="RefSeq" id="WP_092211677.1">
    <property type="nucleotide sequence ID" value="NZ_FMUX01000011.1"/>
</dbReference>
<dbReference type="GO" id="GO:0016740">
    <property type="term" value="F:transferase activity"/>
    <property type="evidence" value="ECO:0007669"/>
    <property type="project" value="UniProtKB-KW"/>
</dbReference>
<dbReference type="Pfam" id="PF08780">
    <property type="entry name" value="NTase_sub_bind"/>
    <property type="match status" value="1"/>
</dbReference>
<reference evidence="1 2" key="1">
    <citation type="submission" date="2016-10" db="EMBL/GenBank/DDBJ databases">
        <authorList>
            <person name="de Groot N.N."/>
        </authorList>
    </citation>
    <scope>NUCLEOTIDE SEQUENCE [LARGE SCALE GENOMIC DNA]</scope>
    <source>
        <strain evidence="1 2">AA1</strain>
    </source>
</reference>
<dbReference type="OrthoDB" id="9810452at2"/>
<dbReference type="Gene3D" id="1.20.120.330">
    <property type="entry name" value="Nucleotidyltransferases domain 2"/>
    <property type="match status" value="1"/>
</dbReference>
<evidence type="ECO:0000313" key="2">
    <source>
        <dbReference type="Proteomes" id="UP000198870"/>
    </source>
</evidence>
<evidence type="ECO:0000313" key="1">
    <source>
        <dbReference type="EMBL" id="SCY54583.1"/>
    </source>
</evidence>
<dbReference type="SUPFAM" id="SSF81593">
    <property type="entry name" value="Nucleotidyltransferase substrate binding subunit/domain"/>
    <property type="match status" value="1"/>
</dbReference>
<name>A0A1G5GSR2_9BACT</name>
<protein>
    <submittedName>
        <fullName evidence="1">Nucleotidyltransferase substrate binding protein, HI0074 family</fullName>
    </submittedName>
</protein>
<proteinExistence type="predicted"/>
<dbReference type="STRING" id="419481.SAMN05216233_111112"/>
<dbReference type="Proteomes" id="UP000198870">
    <property type="component" value="Unassembled WGS sequence"/>
</dbReference>
<keyword evidence="2" id="KW-1185">Reference proteome</keyword>
<gene>
    <name evidence="1" type="ORF">SAMN05216233_111112</name>
</gene>
<dbReference type="InterPro" id="IPR010235">
    <property type="entry name" value="HepT"/>
</dbReference>